<evidence type="ECO:0008006" key="4">
    <source>
        <dbReference type="Google" id="ProtNLM"/>
    </source>
</evidence>
<organism evidence="2 3">
    <name type="scientific">Sphingobium xenophagum</name>
    <dbReference type="NCBI Taxonomy" id="121428"/>
    <lineage>
        <taxon>Bacteria</taxon>
        <taxon>Pseudomonadati</taxon>
        <taxon>Pseudomonadota</taxon>
        <taxon>Alphaproteobacteria</taxon>
        <taxon>Sphingomonadales</taxon>
        <taxon>Sphingomonadaceae</taxon>
        <taxon>Sphingobium</taxon>
    </lineage>
</organism>
<dbReference type="Pfam" id="PF10003">
    <property type="entry name" value="DUF2244"/>
    <property type="match status" value="1"/>
</dbReference>
<keyword evidence="1" id="KW-0472">Membrane</keyword>
<dbReference type="EMBL" id="BBQY01000014">
    <property type="protein sequence ID" value="GBH31092.1"/>
    <property type="molecule type" value="Genomic_DNA"/>
</dbReference>
<name>A0A401J368_SPHXE</name>
<feature type="transmembrane region" description="Helical" evidence="1">
    <location>
        <begin position="71"/>
        <end position="88"/>
    </location>
</feature>
<reference evidence="2 3" key="1">
    <citation type="submission" date="2014-12" db="EMBL/GenBank/DDBJ databases">
        <title>Whole genome sequencing of Sphingobium xenophagum OW59.</title>
        <authorList>
            <person name="Ohta Y."/>
            <person name="Nishi S."/>
            <person name="Hatada Y."/>
        </authorList>
    </citation>
    <scope>NUCLEOTIDE SEQUENCE [LARGE SCALE GENOMIC DNA]</scope>
    <source>
        <strain evidence="2 3">OW59</strain>
    </source>
</reference>
<evidence type="ECO:0000313" key="2">
    <source>
        <dbReference type="EMBL" id="GBH31092.1"/>
    </source>
</evidence>
<dbReference type="Proteomes" id="UP000290975">
    <property type="component" value="Unassembled WGS sequence"/>
</dbReference>
<sequence>MYELLCRSSERPWAPQPEKLVAVPDRGASKPLILHMQENRSRLSQDARVCFSVIGLLFMVTSIGPALHGHWLVPAFSILAMAGLTFALDRHVKSMPAQETLELADGRVRHSDSSGRQIELPAFWMRLAAEGRSPSDLRLFLRGRDGSIEFGRCLSLDERRAVAPLVAAALAQARGC</sequence>
<dbReference type="RefSeq" id="WP_130752908.1">
    <property type="nucleotide sequence ID" value="NZ_BBQY01000014.1"/>
</dbReference>
<keyword evidence="1" id="KW-1133">Transmembrane helix</keyword>
<proteinExistence type="predicted"/>
<accession>A0A401J368</accession>
<protein>
    <recommendedName>
        <fullName evidence="4">DUF2244 domain-containing protein</fullName>
    </recommendedName>
</protein>
<evidence type="ECO:0000313" key="3">
    <source>
        <dbReference type="Proteomes" id="UP000290975"/>
    </source>
</evidence>
<evidence type="ECO:0000256" key="1">
    <source>
        <dbReference type="SAM" id="Phobius"/>
    </source>
</evidence>
<dbReference type="AlphaFoldDB" id="A0A401J368"/>
<keyword evidence="1" id="KW-0812">Transmembrane</keyword>
<comment type="caution">
    <text evidence="2">The sequence shown here is derived from an EMBL/GenBank/DDBJ whole genome shotgun (WGS) entry which is preliminary data.</text>
</comment>
<gene>
    <name evidence="2" type="ORF">MBESOW_P2353</name>
</gene>
<keyword evidence="3" id="KW-1185">Reference proteome</keyword>
<dbReference type="InterPro" id="IPR019253">
    <property type="entry name" value="DUF2244_TM"/>
</dbReference>
<feature type="transmembrane region" description="Helical" evidence="1">
    <location>
        <begin position="47"/>
        <end position="65"/>
    </location>
</feature>